<organism evidence="2 3">
    <name type="scientific">Pleurotus eryngii</name>
    <name type="common">Boletus of the steppes</name>
    <dbReference type="NCBI Taxonomy" id="5323"/>
    <lineage>
        <taxon>Eukaryota</taxon>
        <taxon>Fungi</taxon>
        <taxon>Dikarya</taxon>
        <taxon>Basidiomycota</taxon>
        <taxon>Agaricomycotina</taxon>
        <taxon>Agaricomycetes</taxon>
        <taxon>Agaricomycetidae</taxon>
        <taxon>Agaricales</taxon>
        <taxon>Pleurotineae</taxon>
        <taxon>Pleurotaceae</taxon>
        <taxon>Pleurotus</taxon>
    </lineage>
</organism>
<name>A0A9P5ZSA8_PLEER</name>
<evidence type="ECO:0000256" key="1">
    <source>
        <dbReference type="SAM" id="MobiDB-lite"/>
    </source>
</evidence>
<dbReference type="EMBL" id="MU154584">
    <property type="protein sequence ID" value="KAF9493527.1"/>
    <property type="molecule type" value="Genomic_DNA"/>
</dbReference>
<protein>
    <submittedName>
        <fullName evidence="2">Uncharacterized protein</fullName>
    </submittedName>
</protein>
<evidence type="ECO:0000313" key="2">
    <source>
        <dbReference type="EMBL" id="KAF9493527.1"/>
    </source>
</evidence>
<dbReference type="Proteomes" id="UP000807025">
    <property type="component" value="Unassembled WGS sequence"/>
</dbReference>
<feature type="region of interest" description="Disordered" evidence="1">
    <location>
        <begin position="160"/>
        <end position="214"/>
    </location>
</feature>
<gene>
    <name evidence="2" type="ORF">BDN71DRAFT_1508494</name>
</gene>
<proteinExistence type="predicted"/>
<dbReference type="AlphaFoldDB" id="A0A9P5ZSA8"/>
<comment type="caution">
    <text evidence="2">The sequence shown here is derived from an EMBL/GenBank/DDBJ whole genome shotgun (WGS) entry which is preliminary data.</text>
</comment>
<accession>A0A9P5ZSA8</accession>
<keyword evidence="3" id="KW-1185">Reference proteome</keyword>
<evidence type="ECO:0000313" key="3">
    <source>
        <dbReference type="Proteomes" id="UP000807025"/>
    </source>
</evidence>
<reference evidence="2" key="1">
    <citation type="submission" date="2020-11" db="EMBL/GenBank/DDBJ databases">
        <authorList>
            <consortium name="DOE Joint Genome Institute"/>
            <person name="Ahrendt S."/>
            <person name="Riley R."/>
            <person name="Andreopoulos W."/>
            <person name="Labutti K."/>
            <person name="Pangilinan J."/>
            <person name="Ruiz-Duenas F.J."/>
            <person name="Barrasa J.M."/>
            <person name="Sanchez-Garcia M."/>
            <person name="Camarero S."/>
            <person name="Miyauchi S."/>
            <person name="Serrano A."/>
            <person name="Linde D."/>
            <person name="Babiker R."/>
            <person name="Drula E."/>
            <person name="Ayuso-Fernandez I."/>
            <person name="Pacheco R."/>
            <person name="Padilla G."/>
            <person name="Ferreira P."/>
            <person name="Barriuso J."/>
            <person name="Kellner H."/>
            <person name="Castanera R."/>
            <person name="Alfaro M."/>
            <person name="Ramirez L."/>
            <person name="Pisabarro A.G."/>
            <person name="Kuo A."/>
            <person name="Tritt A."/>
            <person name="Lipzen A."/>
            <person name="He G."/>
            <person name="Yan M."/>
            <person name="Ng V."/>
            <person name="Cullen D."/>
            <person name="Martin F."/>
            <person name="Rosso M.-N."/>
            <person name="Henrissat B."/>
            <person name="Hibbett D."/>
            <person name="Martinez A.T."/>
            <person name="Grigoriev I.V."/>
        </authorList>
    </citation>
    <scope>NUCLEOTIDE SEQUENCE</scope>
    <source>
        <strain evidence="2">ATCC 90797</strain>
    </source>
</reference>
<sequence length="214" mass="23533">MPVASTKLFSLVRTIASGITGVLVDITLKVLVGEERILTKEKLHALSCIIAHRDGYNVKLMRSPPPIIDSPWAAACPLETVPPATPLQPNPSPQSAFAFTLLRASRRKREHATTKTPVDTGRRKEAIRLPWTTNRHNHRSSDIRLSSSSPRLSGAIERLDRDAEGSEGPMSHWKPSPDRPLMKMGGLNVLELEETDFPGTEYTYTPSSPEPPGS</sequence>